<comment type="caution">
    <text evidence="1">The sequence shown here is derived from an EMBL/GenBank/DDBJ whole genome shotgun (WGS) entry which is preliminary data.</text>
</comment>
<evidence type="ECO:0000313" key="1">
    <source>
        <dbReference type="EMBL" id="KAG8228338.1"/>
    </source>
</evidence>
<sequence>MAALTFNGETSSVGLQAHAIIQSGYMPTVLQQLCSLPFEYFSSPPLTMVLFPTLLACCRGNRENRHILEREVSYQVS</sequence>
<dbReference type="PANTHER" id="PTHR31434:SF2">
    <property type="entry name" value="S PHASE CYCLIN A-ASSOCIATED PROTEIN IN THE ENDOPLASMIC RETICULUM"/>
    <property type="match status" value="1"/>
</dbReference>
<protein>
    <submittedName>
        <fullName evidence="1">Uncharacterized protein</fullName>
    </submittedName>
</protein>
<dbReference type="PANTHER" id="PTHR31434">
    <property type="entry name" value="S PHASE CYCLIN A-ASSOCIATED PROTEIN IN THE ENDOPLASMIC RETICULUM"/>
    <property type="match status" value="1"/>
</dbReference>
<keyword evidence="2" id="KW-1185">Reference proteome</keyword>
<dbReference type="OrthoDB" id="71500at2759"/>
<gene>
    <name evidence="1" type="ORF">J437_LFUL009383</name>
</gene>
<dbReference type="Proteomes" id="UP000792457">
    <property type="component" value="Unassembled WGS sequence"/>
</dbReference>
<reference evidence="1" key="2">
    <citation type="submission" date="2017-10" db="EMBL/GenBank/DDBJ databases">
        <title>Ladona fulva Genome sequencing and assembly.</title>
        <authorList>
            <person name="Murali S."/>
            <person name="Richards S."/>
            <person name="Bandaranaike D."/>
            <person name="Bellair M."/>
            <person name="Blankenburg K."/>
            <person name="Chao H."/>
            <person name="Dinh H."/>
            <person name="Doddapaneni H."/>
            <person name="Dugan-Rocha S."/>
            <person name="Elkadiri S."/>
            <person name="Gnanaolivu R."/>
            <person name="Hernandez B."/>
            <person name="Skinner E."/>
            <person name="Javaid M."/>
            <person name="Lee S."/>
            <person name="Li M."/>
            <person name="Ming W."/>
            <person name="Munidasa M."/>
            <person name="Muniz J."/>
            <person name="Nguyen L."/>
            <person name="Hughes D."/>
            <person name="Osuji N."/>
            <person name="Pu L.-L."/>
            <person name="Puazo M."/>
            <person name="Qu C."/>
            <person name="Quiroz J."/>
            <person name="Raj R."/>
            <person name="Weissenberger G."/>
            <person name="Xin Y."/>
            <person name="Zou X."/>
            <person name="Han Y."/>
            <person name="Worley K."/>
            <person name="Muzny D."/>
            <person name="Gibbs R."/>
        </authorList>
    </citation>
    <scope>NUCLEOTIDE SEQUENCE</scope>
    <source>
        <strain evidence="1">Sampled in the wild</strain>
    </source>
</reference>
<reference evidence="1" key="1">
    <citation type="submission" date="2013-04" db="EMBL/GenBank/DDBJ databases">
        <authorList>
            <person name="Qu J."/>
            <person name="Murali S.C."/>
            <person name="Bandaranaike D."/>
            <person name="Bellair M."/>
            <person name="Blankenburg K."/>
            <person name="Chao H."/>
            <person name="Dinh H."/>
            <person name="Doddapaneni H."/>
            <person name="Downs B."/>
            <person name="Dugan-Rocha S."/>
            <person name="Elkadiri S."/>
            <person name="Gnanaolivu R.D."/>
            <person name="Hernandez B."/>
            <person name="Javaid M."/>
            <person name="Jayaseelan J.C."/>
            <person name="Lee S."/>
            <person name="Li M."/>
            <person name="Ming W."/>
            <person name="Munidasa M."/>
            <person name="Muniz J."/>
            <person name="Nguyen L."/>
            <person name="Ongeri F."/>
            <person name="Osuji N."/>
            <person name="Pu L.-L."/>
            <person name="Puazo M."/>
            <person name="Qu C."/>
            <person name="Quiroz J."/>
            <person name="Raj R."/>
            <person name="Weissenberger G."/>
            <person name="Xin Y."/>
            <person name="Zou X."/>
            <person name="Han Y."/>
            <person name="Richards S."/>
            <person name="Worley K."/>
            <person name="Muzny D."/>
            <person name="Gibbs R."/>
        </authorList>
    </citation>
    <scope>NUCLEOTIDE SEQUENCE</scope>
    <source>
        <strain evidence="1">Sampled in the wild</strain>
    </source>
</reference>
<name>A0A8K0K5L2_LADFU</name>
<accession>A0A8K0K5L2</accession>
<organism evidence="1 2">
    <name type="scientific">Ladona fulva</name>
    <name type="common">Scarce chaser dragonfly</name>
    <name type="synonym">Libellula fulva</name>
    <dbReference type="NCBI Taxonomy" id="123851"/>
    <lineage>
        <taxon>Eukaryota</taxon>
        <taxon>Metazoa</taxon>
        <taxon>Ecdysozoa</taxon>
        <taxon>Arthropoda</taxon>
        <taxon>Hexapoda</taxon>
        <taxon>Insecta</taxon>
        <taxon>Pterygota</taxon>
        <taxon>Palaeoptera</taxon>
        <taxon>Odonata</taxon>
        <taxon>Epiprocta</taxon>
        <taxon>Anisoptera</taxon>
        <taxon>Libelluloidea</taxon>
        <taxon>Libellulidae</taxon>
        <taxon>Ladona</taxon>
    </lineage>
</organism>
<proteinExistence type="predicted"/>
<dbReference type="AlphaFoldDB" id="A0A8K0K5L2"/>
<dbReference type="EMBL" id="KZ308367">
    <property type="protein sequence ID" value="KAG8228338.1"/>
    <property type="molecule type" value="Genomic_DNA"/>
</dbReference>
<evidence type="ECO:0000313" key="2">
    <source>
        <dbReference type="Proteomes" id="UP000792457"/>
    </source>
</evidence>